<comment type="caution">
    <text evidence="1">The sequence shown here is derived from an EMBL/GenBank/DDBJ whole genome shotgun (WGS) entry which is preliminary data.</text>
</comment>
<dbReference type="GO" id="GO:0016773">
    <property type="term" value="F:phosphotransferase activity, alcohol group as acceptor"/>
    <property type="evidence" value="ECO:0007669"/>
    <property type="project" value="InterPro"/>
</dbReference>
<proteinExistence type="predicted"/>
<dbReference type="STRING" id="1637975.AN957_01745"/>
<gene>
    <name evidence="1" type="ORF">AN957_01745</name>
</gene>
<dbReference type="EMBL" id="LJIX01000006">
    <property type="protein sequence ID" value="KQL17485.1"/>
    <property type="molecule type" value="Genomic_DNA"/>
</dbReference>
<reference evidence="1 2" key="1">
    <citation type="submission" date="2015-09" db="EMBL/GenBank/DDBJ databases">
        <title>Genome sequencing project for genomic taxonomy and phylogenomics of Bacillus-like bacteria.</title>
        <authorList>
            <person name="Liu B."/>
            <person name="Wang J."/>
            <person name="Zhu Y."/>
            <person name="Liu G."/>
            <person name="Chen Q."/>
            <person name="Chen Z."/>
            <person name="Lan J."/>
            <person name="Che J."/>
            <person name="Ge C."/>
            <person name="Shi H."/>
            <person name="Pan Z."/>
            <person name="Liu X."/>
        </authorList>
    </citation>
    <scope>NUCLEOTIDE SEQUENCE [LARGE SCALE GENOMIC DNA]</scope>
    <source>
        <strain evidence="1 2">FJAT-18043</strain>
    </source>
</reference>
<dbReference type="Pfam" id="PF04655">
    <property type="entry name" value="APH_6_hur"/>
    <property type="match status" value="1"/>
</dbReference>
<dbReference type="SUPFAM" id="SSF56112">
    <property type="entry name" value="Protein kinase-like (PK-like)"/>
    <property type="match status" value="1"/>
</dbReference>
<dbReference type="InterPro" id="IPR006748">
    <property type="entry name" value="NH2Glyco/OHUrea_AB-resist_kin"/>
</dbReference>
<evidence type="ECO:0000313" key="2">
    <source>
        <dbReference type="Proteomes" id="UP000050996"/>
    </source>
</evidence>
<dbReference type="Gene3D" id="3.90.1200.10">
    <property type="match status" value="1"/>
</dbReference>
<accession>A0A0Q3T1T8</accession>
<organism evidence="1 2">
    <name type="scientific">Cytobacillus solani</name>
    <dbReference type="NCBI Taxonomy" id="1637975"/>
    <lineage>
        <taxon>Bacteria</taxon>
        <taxon>Bacillati</taxon>
        <taxon>Bacillota</taxon>
        <taxon>Bacilli</taxon>
        <taxon>Bacillales</taxon>
        <taxon>Bacillaceae</taxon>
        <taxon>Cytobacillus</taxon>
    </lineage>
</organism>
<dbReference type="InterPro" id="IPR011009">
    <property type="entry name" value="Kinase-like_dom_sf"/>
</dbReference>
<name>A0A0Q3T1T8_9BACI</name>
<dbReference type="GO" id="GO:0019748">
    <property type="term" value="P:secondary metabolic process"/>
    <property type="evidence" value="ECO:0007669"/>
    <property type="project" value="InterPro"/>
</dbReference>
<dbReference type="AlphaFoldDB" id="A0A0Q3T1T8"/>
<dbReference type="RefSeq" id="WP_053478218.1">
    <property type="nucleotide sequence ID" value="NZ_CP041305.1"/>
</dbReference>
<sequence>MRQLPNKFVQTIKSVHKENGEQWLKRFNKLIEECEERWDIQIMPPFPLSYNFVAPAVQKDGKEVVVKLVIPGEEFNAEVYTIQQFNGRGMVGIIDVDLKKGILILERLTPGKMLASIEDDEAATRIASRVMKALWVPASDTLQIPTSEDREKALLNILIENPEGIGPITKETLQEAAKTFTALNRSIEKPYLLHGDLHHYNILNAGSDSWAAIDPKGLIGDREYDVIQFLLNRLPAENLSALIDKRIALLAEELDLDTHRIYSWGFAHSVLATCWSIEDHGNYDEAFFHSIQYFWDHRRPI</sequence>
<dbReference type="PATRIC" id="fig|1637975.4.peg.27"/>
<evidence type="ECO:0008006" key="3">
    <source>
        <dbReference type="Google" id="ProtNLM"/>
    </source>
</evidence>
<protein>
    <recommendedName>
        <fullName evidence="3">Hydrogenase expression protein HypB</fullName>
    </recommendedName>
</protein>
<dbReference type="Proteomes" id="UP000050996">
    <property type="component" value="Unassembled WGS sequence"/>
</dbReference>
<keyword evidence="2" id="KW-1185">Reference proteome</keyword>
<evidence type="ECO:0000313" key="1">
    <source>
        <dbReference type="EMBL" id="KQL17485.1"/>
    </source>
</evidence>